<dbReference type="InterPro" id="IPR001031">
    <property type="entry name" value="Thioesterase"/>
</dbReference>
<dbReference type="Gene3D" id="3.40.50.1820">
    <property type="entry name" value="alpha/beta hydrolase"/>
    <property type="match status" value="1"/>
</dbReference>
<dbReference type="GO" id="GO:0009366">
    <property type="term" value="C:enterobactin synthetase complex"/>
    <property type="evidence" value="ECO:0007669"/>
    <property type="project" value="TreeGrafter"/>
</dbReference>
<dbReference type="PANTHER" id="PTHR45527">
    <property type="entry name" value="NONRIBOSOMAL PEPTIDE SYNTHETASE"/>
    <property type="match status" value="1"/>
</dbReference>
<accession>A0A3N6PUX5</accession>
<organism evidence="6 7">
    <name type="scientific">Okeania hirsuta</name>
    <dbReference type="NCBI Taxonomy" id="1458930"/>
    <lineage>
        <taxon>Bacteria</taxon>
        <taxon>Bacillati</taxon>
        <taxon>Cyanobacteriota</taxon>
        <taxon>Cyanophyceae</taxon>
        <taxon>Oscillatoriophycideae</taxon>
        <taxon>Oscillatoriales</taxon>
        <taxon>Microcoleaceae</taxon>
        <taxon>Okeania</taxon>
    </lineage>
</organism>
<gene>
    <name evidence="6" type="ORF">D5R40_01345</name>
</gene>
<keyword evidence="3" id="KW-0597">Phosphoprotein</keyword>
<evidence type="ECO:0000256" key="2">
    <source>
        <dbReference type="ARBA" id="ARBA00022450"/>
    </source>
</evidence>
<dbReference type="PROSITE" id="PS50075">
    <property type="entry name" value="CARRIER"/>
    <property type="match status" value="1"/>
</dbReference>
<dbReference type="EMBL" id="RCBY01000004">
    <property type="protein sequence ID" value="RQH56519.1"/>
    <property type="molecule type" value="Genomic_DNA"/>
</dbReference>
<evidence type="ECO:0000313" key="6">
    <source>
        <dbReference type="EMBL" id="RQH56519.1"/>
    </source>
</evidence>
<proteinExistence type="predicted"/>
<dbReference type="InterPro" id="IPR001242">
    <property type="entry name" value="Condensation_dom"/>
</dbReference>
<dbReference type="Gene3D" id="3.30.559.30">
    <property type="entry name" value="Nonribosomal peptide synthetase, condensation domain"/>
    <property type="match status" value="1"/>
</dbReference>
<evidence type="ECO:0000256" key="3">
    <source>
        <dbReference type="ARBA" id="ARBA00022553"/>
    </source>
</evidence>
<dbReference type="Pfam" id="PF00975">
    <property type="entry name" value="Thioesterase"/>
    <property type="match status" value="1"/>
</dbReference>
<dbReference type="PANTHER" id="PTHR45527:SF1">
    <property type="entry name" value="FATTY ACID SYNTHASE"/>
    <property type="match status" value="1"/>
</dbReference>
<name>A0A3N6PUX5_9CYAN</name>
<dbReference type="GO" id="GO:0009239">
    <property type="term" value="P:enterobactin biosynthetic process"/>
    <property type="evidence" value="ECO:0007669"/>
    <property type="project" value="TreeGrafter"/>
</dbReference>
<dbReference type="GO" id="GO:0008610">
    <property type="term" value="P:lipid biosynthetic process"/>
    <property type="evidence" value="ECO:0007669"/>
    <property type="project" value="UniProtKB-ARBA"/>
</dbReference>
<feature type="compositionally biased region" description="Polar residues" evidence="4">
    <location>
        <begin position="12"/>
        <end position="22"/>
    </location>
</feature>
<dbReference type="GO" id="GO:0005829">
    <property type="term" value="C:cytosol"/>
    <property type="evidence" value="ECO:0007669"/>
    <property type="project" value="TreeGrafter"/>
</dbReference>
<dbReference type="Gene3D" id="1.10.1200.10">
    <property type="entry name" value="ACP-like"/>
    <property type="match status" value="1"/>
</dbReference>
<protein>
    <recommendedName>
        <fullName evidence="5">Carrier domain-containing protein</fullName>
    </recommendedName>
</protein>
<feature type="domain" description="Carrier" evidence="5">
    <location>
        <begin position="519"/>
        <end position="594"/>
    </location>
</feature>
<evidence type="ECO:0000256" key="1">
    <source>
        <dbReference type="ARBA" id="ARBA00001957"/>
    </source>
</evidence>
<dbReference type="GO" id="GO:0043041">
    <property type="term" value="P:amino acid activation for nonribosomal peptide biosynthetic process"/>
    <property type="evidence" value="ECO:0007669"/>
    <property type="project" value="TreeGrafter"/>
</dbReference>
<dbReference type="InterPro" id="IPR029058">
    <property type="entry name" value="AB_hydrolase_fold"/>
</dbReference>
<dbReference type="InterPro" id="IPR036736">
    <property type="entry name" value="ACP-like_sf"/>
</dbReference>
<dbReference type="InterPro" id="IPR023213">
    <property type="entry name" value="CAT-like_dom_sf"/>
</dbReference>
<dbReference type="FunFam" id="3.30.559.10:FF:000012">
    <property type="entry name" value="Non-ribosomal peptide synthetase"/>
    <property type="match status" value="1"/>
</dbReference>
<dbReference type="GO" id="GO:0047527">
    <property type="term" value="F:2,3-dihydroxybenzoate-serine ligase activity"/>
    <property type="evidence" value="ECO:0007669"/>
    <property type="project" value="TreeGrafter"/>
</dbReference>
<dbReference type="InterPro" id="IPR020806">
    <property type="entry name" value="PKS_PP-bd"/>
</dbReference>
<dbReference type="Pfam" id="PF00668">
    <property type="entry name" value="Condensation"/>
    <property type="match status" value="1"/>
</dbReference>
<comment type="cofactor">
    <cofactor evidence="1">
        <name>pantetheine 4'-phosphate</name>
        <dbReference type="ChEBI" id="CHEBI:47942"/>
    </cofactor>
</comment>
<dbReference type="CDD" id="cd19531">
    <property type="entry name" value="LCL_NRPS-like"/>
    <property type="match status" value="1"/>
</dbReference>
<keyword evidence="7" id="KW-1185">Reference proteome</keyword>
<keyword evidence="2" id="KW-0596">Phosphopantetheine</keyword>
<dbReference type="InterPro" id="IPR009081">
    <property type="entry name" value="PP-bd_ACP"/>
</dbReference>
<dbReference type="RefSeq" id="WP_124154139.1">
    <property type="nucleotide sequence ID" value="NZ_CAWOLW010000334.1"/>
</dbReference>
<reference evidence="6 7" key="1">
    <citation type="journal article" date="2018" name="ACS Chem. Biol.">
        <title>Ketoreductase domain dysfunction expands chemodiversity: malyngamide biosynthesis in the cyanobacterium Okeania hirsuta.</title>
        <authorList>
            <person name="Moss N.A."/>
            <person name="Leao T."/>
            <person name="Rankin M."/>
            <person name="McCullough T.M."/>
            <person name="Qu P."/>
            <person name="Korobeynikov A."/>
            <person name="Smith J.L."/>
            <person name="Gerwick L."/>
            <person name="Gerwick W.H."/>
        </authorList>
    </citation>
    <scope>NUCLEOTIDE SEQUENCE [LARGE SCALE GENOMIC DNA]</scope>
    <source>
        <strain evidence="6 7">PAB10Feb10-1</strain>
    </source>
</reference>
<dbReference type="Proteomes" id="UP000269154">
    <property type="component" value="Unassembled WGS sequence"/>
</dbReference>
<dbReference type="AlphaFoldDB" id="A0A3N6PUX5"/>
<dbReference type="Gene3D" id="3.30.559.10">
    <property type="entry name" value="Chloramphenicol acetyltransferase-like domain"/>
    <property type="match status" value="1"/>
</dbReference>
<sequence>MSLETLNKKQQKTSPVTNNSTQSVAAKKELWEAMRTVISLQNQAPPLVSVSRENPLPLSFPQERLWFLQQLEPSKAAAYNMPFGFRISGSLNPLALEQSLNELIQRHEALRTTFTLVEGQPTQVIHSSFSFRLSVINLQNFPQKQRENKVMELVKGDIEQPIELTQLPLFRGTLFQLDEQDYFLLLNVHHIIVDAWSKGVLFQELSTLYEAFSLGQSSPLPELPVQYADFSVWQRQCIQGEFKETLLNYWKQQLGDNLQALKLPTDYPYPTNPTHSSAYNKQLLSVELTTQLKSFSRKQGATLFATLLAAFNVLLYRYSDQDDFFVCSPIANRSRKETKGLIGYFANLLILRTQLNVNQTFREFLSQVRQVVSGGYAYQDLPIQEIINALNLLQTPLSKVMFALQNTTIHTLNLPDLNVETFNLDSGTADFDLYLYLIPEGDTFAAIFKYNADLFEEATIAKMQEHYRTILENILINPEQSILDLLPLSATEQQQLEEKRANQSTLKPPSNYSKPAYLAPRNSTELKLVQLWSKVLGIESIGIRDNFFDLGGQSLMAMSLFTQIEQTFGKTLPLATLLKSPTIEQLAEILAENESSLPWSSLVPLQPRGSKPPFFCIHGQQGNVLNLRELAKSLGSEQPFYGLQVKGLDGKQMPDFTIEAMATNYLQEIRSVQPHGPYFLGGNSMGGTIAFEMAQQLQQQGEKVALLVMFDTFNKSAFPRLVFRNQHYFKYLSQLGLSKSLFEELKDVTQRQLQAILCQLYLGLGKPLPHHLSRAIVAEANMQAKWVYSPQVYSGKITLFRAKKSAKFNKFYLPNQADWETRDPEHGWSNFSRDKLEIYDVPGDHYSIFDRPNVQVLAEILKACLG</sequence>
<evidence type="ECO:0000259" key="5">
    <source>
        <dbReference type="PROSITE" id="PS50075"/>
    </source>
</evidence>
<dbReference type="SUPFAM" id="SSF52777">
    <property type="entry name" value="CoA-dependent acyltransferases"/>
    <property type="match status" value="2"/>
</dbReference>
<dbReference type="SUPFAM" id="SSF53474">
    <property type="entry name" value="alpha/beta-Hydrolases"/>
    <property type="match status" value="1"/>
</dbReference>
<dbReference type="Pfam" id="PF00550">
    <property type="entry name" value="PP-binding"/>
    <property type="match status" value="1"/>
</dbReference>
<evidence type="ECO:0000313" key="7">
    <source>
        <dbReference type="Proteomes" id="UP000269154"/>
    </source>
</evidence>
<dbReference type="OrthoDB" id="9757559at2"/>
<feature type="region of interest" description="Disordered" evidence="4">
    <location>
        <begin position="494"/>
        <end position="517"/>
    </location>
</feature>
<dbReference type="GO" id="GO:0031177">
    <property type="term" value="F:phosphopantetheine binding"/>
    <property type="evidence" value="ECO:0007669"/>
    <property type="project" value="InterPro"/>
</dbReference>
<evidence type="ECO:0000256" key="4">
    <source>
        <dbReference type="SAM" id="MobiDB-lite"/>
    </source>
</evidence>
<dbReference type="FunFam" id="1.10.1200.10:FF:000005">
    <property type="entry name" value="Nonribosomal peptide synthetase 1"/>
    <property type="match status" value="1"/>
</dbReference>
<feature type="compositionally biased region" description="Polar residues" evidence="4">
    <location>
        <begin position="502"/>
        <end position="513"/>
    </location>
</feature>
<comment type="caution">
    <text evidence="6">The sequence shown here is derived from an EMBL/GenBank/DDBJ whole genome shotgun (WGS) entry which is preliminary data.</text>
</comment>
<feature type="region of interest" description="Disordered" evidence="4">
    <location>
        <begin position="1"/>
        <end position="22"/>
    </location>
</feature>
<dbReference type="SUPFAM" id="SSF47336">
    <property type="entry name" value="ACP-like"/>
    <property type="match status" value="1"/>
</dbReference>
<dbReference type="SMART" id="SM00823">
    <property type="entry name" value="PKS_PP"/>
    <property type="match status" value="1"/>
</dbReference>